<dbReference type="PROSITE" id="PS00518">
    <property type="entry name" value="ZF_RING_1"/>
    <property type="match status" value="1"/>
</dbReference>
<dbReference type="InterPro" id="IPR013083">
    <property type="entry name" value="Znf_RING/FYVE/PHD"/>
</dbReference>
<dbReference type="CDD" id="cd09633">
    <property type="entry name" value="Deltex_C"/>
    <property type="match status" value="1"/>
</dbReference>
<dbReference type="GO" id="GO:0061630">
    <property type="term" value="F:ubiquitin protein ligase activity"/>
    <property type="evidence" value="ECO:0007669"/>
    <property type="project" value="UniProtKB-UniRule"/>
</dbReference>
<comment type="subcellular location">
    <subcellularLocation>
        <location evidence="9">Cytoplasm</location>
    </subcellularLocation>
</comment>
<dbReference type="RefSeq" id="XP_005733709.1">
    <property type="nucleotide sequence ID" value="XM_005733652.1"/>
</dbReference>
<dbReference type="OrthoDB" id="527344at2759"/>
<feature type="region of interest" description="Disordered" evidence="10">
    <location>
        <begin position="220"/>
        <end position="243"/>
    </location>
</feature>
<dbReference type="AlphaFoldDB" id="A0A3B4FDT2"/>
<dbReference type="GO" id="GO:0008270">
    <property type="term" value="F:zinc ion binding"/>
    <property type="evidence" value="ECO:0007669"/>
    <property type="project" value="UniProtKB-KW"/>
</dbReference>
<evidence type="ECO:0000259" key="11">
    <source>
        <dbReference type="PROSITE" id="PS50089"/>
    </source>
</evidence>
<dbReference type="InterPro" id="IPR001841">
    <property type="entry name" value="Znf_RING"/>
</dbReference>
<dbReference type="PROSITE" id="PS50089">
    <property type="entry name" value="ZF_RING_2"/>
    <property type="match status" value="1"/>
</dbReference>
<dbReference type="InterPro" id="IPR017907">
    <property type="entry name" value="Znf_RING_CS"/>
</dbReference>
<evidence type="ECO:0000256" key="10">
    <source>
        <dbReference type="SAM" id="MobiDB-lite"/>
    </source>
</evidence>
<dbReference type="UniPathway" id="UPA00143"/>
<feature type="compositionally biased region" description="Basic residues" evidence="10">
    <location>
        <begin position="79"/>
        <end position="88"/>
    </location>
</feature>
<gene>
    <name evidence="14 15" type="primary">LOC102212632</name>
</gene>
<comment type="catalytic activity">
    <reaction evidence="1 9">
        <text>S-ubiquitinyl-[E2 ubiquitin-conjugating enzyme]-L-cysteine + [acceptor protein]-L-lysine = [E2 ubiquitin-conjugating enzyme]-L-cysteine + N(6)-ubiquitinyl-[acceptor protein]-L-lysine.</text>
        <dbReference type="EC" id="2.3.2.27"/>
    </reaction>
</comment>
<keyword evidence="7 9" id="KW-0862">Zinc</keyword>
<name>A0A3B4FDT2_9CICH</name>
<dbReference type="Pfam" id="PF13639">
    <property type="entry name" value="zf-RING_2"/>
    <property type="match status" value="1"/>
</dbReference>
<evidence type="ECO:0000256" key="8">
    <source>
        <dbReference type="PROSITE-ProRule" id="PRU00175"/>
    </source>
</evidence>
<dbReference type="Pfam" id="PF18102">
    <property type="entry name" value="DTC"/>
    <property type="match status" value="1"/>
</dbReference>
<keyword evidence="4 9" id="KW-0808">Transferase</keyword>
<dbReference type="SMART" id="SM00184">
    <property type="entry name" value="RING"/>
    <property type="match status" value="1"/>
</dbReference>
<reference evidence="14 15" key="2">
    <citation type="submission" date="2025-04" db="UniProtKB">
        <authorList>
            <consortium name="RefSeq"/>
        </authorList>
    </citation>
    <scope>IDENTIFICATION</scope>
</reference>
<evidence type="ECO:0000256" key="9">
    <source>
        <dbReference type="RuleBase" id="RU367105"/>
    </source>
</evidence>
<dbReference type="STRING" id="303518.ENSPNYP00000008760"/>
<dbReference type="PANTHER" id="PTHR12622">
    <property type="entry name" value="DELTEX-RELATED"/>
    <property type="match status" value="1"/>
</dbReference>
<evidence type="ECO:0000256" key="2">
    <source>
        <dbReference type="ARBA" id="ARBA00004906"/>
    </source>
</evidence>
<dbReference type="Ensembl" id="ENSPNYT00000008968.1">
    <property type="protein sequence ID" value="ENSPNYP00000008760.1"/>
    <property type="gene ID" value="ENSPNYG00000006674.1"/>
</dbReference>
<proteinExistence type="inferred from homology"/>
<evidence type="ECO:0000256" key="1">
    <source>
        <dbReference type="ARBA" id="ARBA00000900"/>
    </source>
</evidence>
<evidence type="ECO:0000313" key="14">
    <source>
        <dbReference type="RefSeq" id="XP_005733708.1"/>
    </source>
</evidence>
<protein>
    <recommendedName>
        <fullName evidence="9">E3 ubiquitin-protein ligase</fullName>
        <ecNumber evidence="9">2.3.2.27</ecNumber>
    </recommendedName>
</protein>
<dbReference type="InterPro" id="IPR039399">
    <property type="entry name" value="Deltex_C_sf"/>
</dbReference>
<evidence type="ECO:0000313" key="12">
    <source>
        <dbReference type="Ensembl" id="ENSPNYP00000008760.1"/>
    </source>
</evidence>
<dbReference type="InterPro" id="IPR039396">
    <property type="entry name" value="Deltex_C"/>
</dbReference>
<keyword evidence="5 9" id="KW-0479">Metal-binding</keyword>
<sequence length="427" mass="48474">MSAISRAEFFTDIILSIDETPFKDKGTLKNIVESRKDCYSYEKKGSCYRVKGTFEQLHKLVRRCQRATDHHSTATHGRTGQHSHHASTRVKSVEVSRVVMDYINKKCEEKLGKILGNCSLVPVPQSDIAAQITFRPQSDSFRQAAFVRQRFITFYQRVASDLHIISVPGDLHEHNKLQRKFPTLIFEPSNNKLTVMGPFPHIAEFKEFLWKNRSTKHLVSKPPTDSLSNRISASSSAHKDPDDESCPICMERIVRNKKKTLRCKHSFCSDCLEKAFVYKPVCPTCGELYGTLKGTQPDGGTMKVTKNTSPLPGYEKYGTIVIHYYIPRGIQKEEHPSPGQPYEGASRTAYLPDSPEGRMVLGLLRRAFDQRLIFTIGRSTTSGRNNTVTWNDIHHKTSTHGGPTHYGYPDPEYLSRVRDELKVKGIE</sequence>
<dbReference type="InterPro" id="IPR039398">
    <property type="entry name" value="Deltex_fam"/>
</dbReference>
<evidence type="ECO:0000256" key="3">
    <source>
        <dbReference type="ARBA" id="ARBA00009413"/>
    </source>
</evidence>
<evidence type="ECO:0000313" key="13">
    <source>
        <dbReference type="Proteomes" id="UP000695023"/>
    </source>
</evidence>
<dbReference type="GO" id="GO:0005737">
    <property type="term" value="C:cytoplasm"/>
    <property type="evidence" value="ECO:0007669"/>
    <property type="project" value="UniProtKB-SubCell"/>
</dbReference>
<feature type="domain" description="RING-type" evidence="11">
    <location>
        <begin position="246"/>
        <end position="285"/>
    </location>
</feature>
<dbReference type="GeneID" id="102212632"/>
<dbReference type="Gene3D" id="3.30.40.10">
    <property type="entry name" value="Zinc/RING finger domain, C3HC4 (zinc finger)"/>
    <property type="match status" value="1"/>
</dbReference>
<comment type="similarity">
    <text evidence="3 9">Belongs to the Deltex family.</text>
</comment>
<evidence type="ECO:0000256" key="7">
    <source>
        <dbReference type="ARBA" id="ARBA00022833"/>
    </source>
</evidence>
<evidence type="ECO:0000256" key="6">
    <source>
        <dbReference type="ARBA" id="ARBA00022771"/>
    </source>
</evidence>
<dbReference type="GO" id="GO:0007219">
    <property type="term" value="P:Notch signaling pathway"/>
    <property type="evidence" value="ECO:0007669"/>
    <property type="project" value="InterPro"/>
</dbReference>
<dbReference type="GO" id="GO:0016567">
    <property type="term" value="P:protein ubiquitination"/>
    <property type="evidence" value="ECO:0007669"/>
    <property type="project" value="UniProtKB-UniRule"/>
</dbReference>
<keyword evidence="6 8" id="KW-0863">Zinc-finger</keyword>
<keyword evidence="13" id="KW-1185">Reference proteome</keyword>
<feature type="compositionally biased region" description="Low complexity" evidence="10">
    <location>
        <begin position="226"/>
        <end position="236"/>
    </location>
</feature>
<evidence type="ECO:0000256" key="4">
    <source>
        <dbReference type="ARBA" id="ARBA00022679"/>
    </source>
</evidence>
<comment type="pathway">
    <text evidence="2 9">Protein modification; protein ubiquitination.</text>
</comment>
<feature type="region of interest" description="Disordered" evidence="10">
    <location>
        <begin position="68"/>
        <end position="88"/>
    </location>
</feature>
<dbReference type="Proteomes" id="UP000695023">
    <property type="component" value="Unplaced"/>
</dbReference>
<evidence type="ECO:0000256" key="5">
    <source>
        <dbReference type="ARBA" id="ARBA00022723"/>
    </source>
</evidence>
<dbReference type="GeneTree" id="ENSGT00940000154578"/>
<keyword evidence="9" id="KW-0963">Cytoplasm</keyword>
<reference evidence="12" key="1">
    <citation type="submission" date="2023-09" db="UniProtKB">
        <authorList>
            <consortium name="Ensembl"/>
        </authorList>
    </citation>
    <scope>IDENTIFICATION</scope>
</reference>
<dbReference type="RefSeq" id="XP_005733708.1">
    <property type="nucleotide sequence ID" value="XM_005733651.1"/>
</dbReference>
<organism evidence="12">
    <name type="scientific">Pundamilia nyererei</name>
    <dbReference type="NCBI Taxonomy" id="303518"/>
    <lineage>
        <taxon>Eukaryota</taxon>
        <taxon>Metazoa</taxon>
        <taxon>Chordata</taxon>
        <taxon>Craniata</taxon>
        <taxon>Vertebrata</taxon>
        <taxon>Euteleostomi</taxon>
        <taxon>Actinopterygii</taxon>
        <taxon>Neopterygii</taxon>
        <taxon>Teleostei</taxon>
        <taxon>Neoteleostei</taxon>
        <taxon>Acanthomorphata</taxon>
        <taxon>Ovalentaria</taxon>
        <taxon>Cichlomorphae</taxon>
        <taxon>Cichliformes</taxon>
        <taxon>Cichlidae</taxon>
        <taxon>African cichlids</taxon>
        <taxon>Pseudocrenilabrinae</taxon>
        <taxon>Haplochromini</taxon>
        <taxon>Pundamilia</taxon>
    </lineage>
</organism>
<evidence type="ECO:0000313" key="15">
    <source>
        <dbReference type="RefSeq" id="XP_005733709.1"/>
    </source>
</evidence>
<dbReference type="EC" id="2.3.2.27" evidence="9"/>
<dbReference type="SUPFAM" id="SSF57850">
    <property type="entry name" value="RING/U-box"/>
    <property type="match status" value="1"/>
</dbReference>
<dbReference type="Gene3D" id="3.30.390.130">
    <property type="match status" value="1"/>
</dbReference>
<accession>A0A3B4FDT2</accession>